<evidence type="ECO:0000259" key="4">
    <source>
        <dbReference type="Pfam" id="PF07804"/>
    </source>
</evidence>
<dbReference type="PANTHER" id="PTHR37419">
    <property type="entry name" value="SERINE/THREONINE-PROTEIN KINASE TOXIN HIPA"/>
    <property type="match status" value="1"/>
</dbReference>
<keyword evidence="6" id="KW-1185">Reference proteome</keyword>
<protein>
    <submittedName>
        <fullName evidence="5">HipA domain-containing protein</fullName>
    </submittedName>
</protein>
<dbReference type="PANTHER" id="PTHR37419:SF8">
    <property type="entry name" value="TOXIN YJJJ"/>
    <property type="match status" value="1"/>
</dbReference>
<dbReference type="InterPro" id="IPR012893">
    <property type="entry name" value="HipA-like_C"/>
</dbReference>
<keyword evidence="2" id="KW-0808">Transferase</keyword>
<keyword evidence="3" id="KW-0418">Kinase</keyword>
<dbReference type="EMBL" id="JAYDCJ010000001">
    <property type="protein sequence ID" value="MEA1079190.1"/>
    <property type="molecule type" value="Genomic_DNA"/>
</dbReference>
<feature type="domain" description="HipA-like C-terminal" evidence="4">
    <location>
        <begin position="179"/>
        <end position="409"/>
    </location>
</feature>
<evidence type="ECO:0000256" key="2">
    <source>
        <dbReference type="ARBA" id="ARBA00022679"/>
    </source>
</evidence>
<evidence type="ECO:0000256" key="3">
    <source>
        <dbReference type="ARBA" id="ARBA00022777"/>
    </source>
</evidence>
<dbReference type="PIRSF" id="PIRSF028135">
    <property type="entry name" value="UCP028135_HipA-like"/>
    <property type="match status" value="1"/>
</dbReference>
<evidence type="ECO:0000313" key="5">
    <source>
        <dbReference type="EMBL" id="MEA1079190.1"/>
    </source>
</evidence>
<proteinExistence type="inferred from homology"/>
<evidence type="ECO:0000313" key="6">
    <source>
        <dbReference type="Proteomes" id="UP001305746"/>
    </source>
</evidence>
<evidence type="ECO:0000256" key="1">
    <source>
        <dbReference type="ARBA" id="ARBA00010164"/>
    </source>
</evidence>
<dbReference type="RefSeq" id="WP_322853726.1">
    <property type="nucleotide sequence ID" value="NZ_JAYDCJ010000001.1"/>
</dbReference>
<name>A0ABU5NTR4_9GAMM</name>
<sequence length="452" mass="50637">MSMMHLTIQVHWDHQWHDAGTVGFRTPALGLGGRPSFTYHTEYALKALERVDDLEKEDLVDQTAISLNLPCNFFRDYPNGEVAPVLRDIIPQGAARRHWVKLLGYNRDPEQRIDTRLLSLGCTSPVGNLRIKEAADLFEPRAEKAPAITFDRSDIYALADDVQQYASHGSHLIAGALGAGGDAPKLLLVETRDGRYAFEGTVPDREVLQHWLVKLPRGKKTKADVQVLEGEAAIYRLLSERDFNSIPGSFFFRSEGGDALWLPRFDRLSTPEGIVRHGVESIYSLMGQAGDGARLCHSDIIARLRECVKQPTDEDAILADYLVRDILNTAMGNRDNHGRNMSLLKKGSGIELAPAYDVAPMILDPEGIASSTWWPHRLLNKNRKPDYRAILIDHATHPEATASHMIQALKKLTNLKEGLRRHGAPAEMLNHRAIRMHEPELVLEELGRWIDG</sequence>
<gene>
    <name evidence="5" type="ORF">U5822_00825</name>
</gene>
<dbReference type="Proteomes" id="UP001305746">
    <property type="component" value="Unassembled WGS sequence"/>
</dbReference>
<reference evidence="5 6" key="1">
    <citation type="submission" date="2023-12" db="EMBL/GenBank/DDBJ databases">
        <title>Marinobacter qingdaonensis sp. nov., isolated from the intertidal sediment of Qingdao, PR China.</title>
        <authorList>
            <person name="Li Y."/>
        </authorList>
    </citation>
    <scope>NUCLEOTIDE SEQUENCE [LARGE SCALE GENOMIC DNA]</scope>
    <source>
        <strain evidence="5 6">ASW11-75</strain>
    </source>
</reference>
<dbReference type="InterPro" id="IPR016869">
    <property type="entry name" value="UCP028135_HipA-like"/>
</dbReference>
<accession>A0ABU5NTR4</accession>
<organism evidence="5 6">
    <name type="scientific">Marinobacter qingdaonensis</name>
    <dbReference type="NCBI Taxonomy" id="3108486"/>
    <lineage>
        <taxon>Bacteria</taxon>
        <taxon>Pseudomonadati</taxon>
        <taxon>Pseudomonadota</taxon>
        <taxon>Gammaproteobacteria</taxon>
        <taxon>Pseudomonadales</taxon>
        <taxon>Marinobacteraceae</taxon>
        <taxon>Marinobacter</taxon>
    </lineage>
</organism>
<comment type="caution">
    <text evidence="5">The sequence shown here is derived from an EMBL/GenBank/DDBJ whole genome shotgun (WGS) entry which is preliminary data.</text>
</comment>
<comment type="similarity">
    <text evidence="1">Belongs to the HipA Ser/Thr kinase family.</text>
</comment>
<dbReference type="Pfam" id="PF07804">
    <property type="entry name" value="HipA_C"/>
    <property type="match status" value="1"/>
</dbReference>
<dbReference type="InterPro" id="IPR052028">
    <property type="entry name" value="HipA_Ser/Thr_kinase"/>
</dbReference>